<feature type="transmembrane region" description="Helical" evidence="1">
    <location>
        <begin position="39"/>
        <end position="58"/>
    </location>
</feature>
<sequence>MDKIKRYIKYRKKSYLLNTALFIAVFIVAILIFGPPRYYAVPILSMIIGFGLVEFVGYKGWKKDEF</sequence>
<evidence type="ECO:0000313" key="2">
    <source>
        <dbReference type="EMBL" id="KWW21927.1"/>
    </source>
</evidence>
<evidence type="ECO:0000313" key="3">
    <source>
        <dbReference type="Proteomes" id="UP000064189"/>
    </source>
</evidence>
<accession>A0A125QSJ6</accession>
<feature type="transmembrane region" description="Helical" evidence="1">
    <location>
        <begin position="15"/>
        <end position="33"/>
    </location>
</feature>
<keyword evidence="1" id="KW-0812">Transmembrane</keyword>
<proteinExistence type="predicted"/>
<evidence type="ECO:0000256" key="1">
    <source>
        <dbReference type="SAM" id="Phobius"/>
    </source>
</evidence>
<protein>
    <submittedName>
        <fullName evidence="2">Uncharacterized protein</fullName>
    </submittedName>
</protein>
<gene>
    <name evidence="2" type="ORF">AS888_05440</name>
</gene>
<keyword evidence="3" id="KW-1185">Reference proteome</keyword>
<name>A0A125QSJ6_9BACI</name>
<dbReference type="EMBL" id="LNNH01000010">
    <property type="protein sequence ID" value="KWW21927.1"/>
    <property type="molecule type" value="Genomic_DNA"/>
</dbReference>
<dbReference type="RefSeq" id="WP_061140927.1">
    <property type="nucleotide sequence ID" value="NZ_LNNH01000010.1"/>
</dbReference>
<comment type="caution">
    <text evidence="2">The sequence shown here is derived from an EMBL/GenBank/DDBJ whole genome shotgun (WGS) entry which is preliminary data.</text>
</comment>
<dbReference type="Proteomes" id="UP000064189">
    <property type="component" value="Unassembled WGS sequence"/>
</dbReference>
<keyword evidence="1" id="KW-1133">Transmembrane helix</keyword>
<reference evidence="2 3" key="1">
    <citation type="submission" date="2015-11" db="EMBL/GenBank/DDBJ databases">
        <title>Genome Sequence of Bacillus simplex strain VanAntwerpen2.</title>
        <authorList>
            <person name="Couger M.B."/>
        </authorList>
    </citation>
    <scope>NUCLEOTIDE SEQUENCE [LARGE SCALE GENOMIC DNA]</scope>
    <source>
        <strain evidence="2 3">VanAntwerpen02</strain>
    </source>
</reference>
<dbReference type="AlphaFoldDB" id="A0A125QSJ6"/>
<keyword evidence="1" id="KW-0472">Membrane</keyword>
<organism evidence="2 3">
    <name type="scientific">Peribacillus simplex</name>
    <dbReference type="NCBI Taxonomy" id="1478"/>
    <lineage>
        <taxon>Bacteria</taxon>
        <taxon>Bacillati</taxon>
        <taxon>Bacillota</taxon>
        <taxon>Bacilli</taxon>
        <taxon>Bacillales</taxon>
        <taxon>Bacillaceae</taxon>
        <taxon>Peribacillus</taxon>
    </lineage>
</organism>